<dbReference type="HAMAP" id="MF_01256">
    <property type="entry name" value="YfiT_hydrol"/>
    <property type="match status" value="1"/>
</dbReference>
<keyword evidence="10" id="KW-1185">Reference proteome</keyword>
<dbReference type="GO" id="GO:0005737">
    <property type="term" value="C:cytoplasm"/>
    <property type="evidence" value="ECO:0007669"/>
    <property type="project" value="UniProtKB-SubCell"/>
</dbReference>
<feature type="domain" description="DinB-like" evidence="6">
    <location>
        <begin position="31"/>
        <end position="165"/>
    </location>
</feature>
<keyword evidence="4 5" id="KW-0862">Zinc</keyword>
<dbReference type="EMBL" id="CP054614">
    <property type="protein sequence ID" value="QKS59110.1"/>
    <property type="molecule type" value="Genomic_DNA"/>
</dbReference>
<keyword evidence="1 5" id="KW-0963">Cytoplasm</keyword>
<keyword evidence="3 5" id="KW-0378">Hydrolase</keyword>
<evidence type="ECO:0000256" key="1">
    <source>
        <dbReference type="ARBA" id="ARBA00022490"/>
    </source>
</evidence>
<proteinExistence type="inferred from homology"/>
<organism evidence="7 9">
    <name type="scientific">Paenibacillus barcinonensis</name>
    <dbReference type="NCBI Taxonomy" id="198119"/>
    <lineage>
        <taxon>Bacteria</taxon>
        <taxon>Bacillati</taxon>
        <taxon>Bacillota</taxon>
        <taxon>Bacilli</taxon>
        <taxon>Bacillales</taxon>
        <taxon>Paenibacillaceae</taxon>
        <taxon>Paenibacillus</taxon>
    </lineage>
</organism>
<dbReference type="EC" id="3.-.-.-" evidence="5"/>
<dbReference type="RefSeq" id="WP_110897706.1">
    <property type="nucleotide sequence ID" value="NZ_CP054614.1"/>
</dbReference>
<dbReference type="EMBL" id="QJSW01000011">
    <property type="protein sequence ID" value="PYE47780.1"/>
    <property type="molecule type" value="Genomic_DNA"/>
</dbReference>
<sequence>MGFRYPIGQFAHTGEVTLAHRKQWIQDIAELPQQAREAVKGLSEEQLCMPYREGGWMLKQVIHHIADSHMNSVIRFKLALTEDTPAIRPYDETRWAELSDSRELDIEVSLQLLEALHQRWTALLNTLSDEDYAKQFYHPASKETMRLDYCVGLYAWHGKHHVAHITSLRNRQEI</sequence>
<evidence type="ECO:0000256" key="3">
    <source>
        <dbReference type="ARBA" id="ARBA00022801"/>
    </source>
</evidence>
<dbReference type="Proteomes" id="UP000247790">
    <property type="component" value="Unassembled WGS sequence"/>
</dbReference>
<evidence type="ECO:0000313" key="8">
    <source>
        <dbReference type="EMBL" id="QKS59110.1"/>
    </source>
</evidence>
<dbReference type="SUPFAM" id="SSF109854">
    <property type="entry name" value="DinB/YfiT-like putative metalloenzymes"/>
    <property type="match status" value="1"/>
</dbReference>
<reference evidence="7 9" key="1">
    <citation type="submission" date="2018-06" db="EMBL/GenBank/DDBJ databases">
        <title>Genomic Encyclopedia of Type Strains, Phase III (KMG-III): the genomes of soil and plant-associated and newly described type strains.</title>
        <authorList>
            <person name="Whitman W."/>
        </authorList>
    </citation>
    <scope>NUCLEOTIDE SEQUENCE [LARGE SCALE GENOMIC DNA]</scope>
    <source>
        <strain evidence="7 9">CECT 7022</strain>
    </source>
</reference>
<dbReference type="InterPro" id="IPR023774">
    <property type="entry name" value="Put_metal_dep_hydrolase_YfiT"/>
</dbReference>
<dbReference type="GO" id="GO:0008270">
    <property type="term" value="F:zinc ion binding"/>
    <property type="evidence" value="ECO:0007669"/>
    <property type="project" value="UniProtKB-UniRule"/>
</dbReference>
<accession>A0A2V4W095</accession>
<dbReference type="Proteomes" id="UP000509327">
    <property type="component" value="Chromosome"/>
</dbReference>
<evidence type="ECO:0000259" key="6">
    <source>
        <dbReference type="Pfam" id="PF12867"/>
    </source>
</evidence>
<comment type="function">
    <text evidence="5">Possible metal-dependent hydrolase.</text>
</comment>
<evidence type="ECO:0000256" key="5">
    <source>
        <dbReference type="HAMAP-Rule" id="MF_01256"/>
    </source>
</evidence>
<comment type="similarity">
    <text evidence="5">Belongs to the metal hydrolase YfiT family.</text>
</comment>
<dbReference type="NCBIfam" id="NF009807">
    <property type="entry name" value="PRK13291.1"/>
    <property type="match status" value="1"/>
</dbReference>
<feature type="binding site" evidence="5">
    <location>
        <position position="161"/>
    </location>
    <ligand>
        <name>Zn(2+)</name>
        <dbReference type="ChEBI" id="CHEBI:29105"/>
    </ligand>
</feature>
<dbReference type="Pfam" id="PF12867">
    <property type="entry name" value="DinB_2"/>
    <property type="match status" value="1"/>
</dbReference>
<feature type="binding site" evidence="5">
    <location>
        <position position="157"/>
    </location>
    <ligand>
        <name>Zn(2+)</name>
        <dbReference type="ChEBI" id="CHEBI:29105"/>
    </ligand>
</feature>
<feature type="binding site" evidence="5">
    <location>
        <position position="64"/>
    </location>
    <ligand>
        <name>Zn(2+)</name>
        <dbReference type="ChEBI" id="CHEBI:29105"/>
    </ligand>
</feature>
<keyword evidence="2 5" id="KW-0479">Metal-binding</keyword>
<dbReference type="AlphaFoldDB" id="A0A2V4W095"/>
<reference evidence="8 10" key="2">
    <citation type="submission" date="2020-06" db="EMBL/GenBank/DDBJ databases">
        <title>Complete genome of Paenibacillus barcinonensis KACC11450.</title>
        <authorList>
            <person name="Kim M."/>
            <person name="Park Y.-J."/>
            <person name="Shin J.-H."/>
        </authorList>
    </citation>
    <scope>NUCLEOTIDE SEQUENCE [LARGE SCALE GENOMIC DNA]</scope>
    <source>
        <strain evidence="8 10">KACC11450</strain>
    </source>
</reference>
<dbReference type="InterPro" id="IPR024775">
    <property type="entry name" value="DinB-like"/>
</dbReference>
<dbReference type="GO" id="GO:0016787">
    <property type="term" value="F:hydrolase activity"/>
    <property type="evidence" value="ECO:0007669"/>
    <property type="project" value="UniProtKB-UniRule"/>
</dbReference>
<comment type="subcellular location">
    <subcellularLocation>
        <location evidence="5">Cytoplasm</location>
    </subcellularLocation>
</comment>
<dbReference type="GO" id="GO:0016740">
    <property type="term" value="F:transferase activity"/>
    <property type="evidence" value="ECO:0007669"/>
    <property type="project" value="UniProtKB-KW"/>
</dbReference>
<evidence type="ECO:0000256" key="4">
    <source>
        <dbReference type="ARBA" id="ARBA00022833"/>
    </source>
</evidence>
<evidence type="ECO:0000313" key="9">
    <source>
        <dbReference type="Proteomes" id="UP000247790"/>
    </source>
</evidence>
<comment type="subunit">
    <text evidence="5">Homodimer.</text>
</comment>
<dbReference type="InterPro" id="IPR034660">
    <property type="entry name" value="DinB/YfiT-like"/>
</dbReference>
<comment type="cofactor">
    <cofactor evidence="5">
        <name>Zn(2+)</name>
        <dbReference type="ChEBI" id="CHEBI:29105"/>
    </cofactor>
    <text evidence="5">Binds 1 zinc ion per subunit.</text>
</comment>
<dbReference type="Gene3D" id="1.20.120.450">
    <property type="entry name" value="dinb family like domain"/>
    <property type="match status" value="1"/>
</dbReference>
<name>A0A2V4W095_PAEBA</name>
<evidence type="ECO:0000313" key="7">
    <source>
        <dbReference type="EMBL" id="PYE47780.1"/>
    </source>
</evidence>
<protein>
    <recommendedName>
        <fullName evidence="5">Putative metal-dependent hydrolase DFQ00_11179</fullName>
        <ecNumber evidence="5">3.-.-.-</ecNumber>
    </recommendedName>
</protein>
<gene>
    <name evidence="8" type="primary">bstA</name>
    <name evidence="7" type="ORF">DFQ00_11179</name>
    <name evidence="8" type="ORF">HUB98_24840</name>
</gene>
<evidence type="ECO:0000313" key="10">
    <source>
        <dbReference type="Proteomes" id="UP000509327"/>
    </source>
</evidence>
<evidence type="ECO:0000256" key="2">
    <source>
        <dbReference type="ARBA" id="ARBA00022723"/>
    </source>
</evidence>
<keyword evidence="8" id="KW-0808">Transferase</keyword>
<dbReference type="OrthoDB" id="9796039at2"/>